<keyword evidence="1" id="KW-0560">Oxidoreductase</keyword>
<comment type="similarity">
    <text evidence="1">Belongs to the iron/ascorbate-dependent oxidoreductase family.</text>
</comment>
<dbReference type="InterPro" id="IPR050231">
    <property type="entry name" value="Iron_ascorbate_oxido_reductase"/>
</dbReference>
<dbReference type="SUPFAM" id="SSF51197">
    <property type="entry name" value="Clavaminate synthase-like"/>
    <property type="match status" value="1"/>
</dbReference>
<dbReference type="GO" id="GO:0046872">
    <property type="term" value="F:metal ion binding"/>
    <property type="evidence" value="ECO:0007669"/>
    <property type="project" value="UniProtKB-KW"/>
</dbReference>
<dbReference type="Gene3D" id="2.60.120.330">
    <property type="entry name" value="B-lactam Antibiotic, Isopenicillin N Synthase, Chain"/>
    <property type="match status" value="1"/>
</dbReference>
<dbReference type="Pfam" id="PF03171">
    <property type="entry name" value="2OG-FeII_Oxy"/>
    <property type="match status" value="1"/>
</dbReference>
<evidence type="ECO:0000313" key="4">
    <source>
        <dbReference type="Proteomes" id="UP000279259"/>
    </source>
</evidence>
<dbReference type="FunFam" id="2.60.120.330:FF:000040">
    <property type="entry name" value="Chromosome 21, whole genome shotgun sequence"/>
    <property type="match status" value="1"/>
</dbReference>
<comment type="caution">
    <text evidence="3">The sequence shown here is derived from an EMBL/GenBank/DDBJ whole genome shotgun (WGS) entry which is preliminary data.</text>
</comment>
<dbReference type="Proteomes" id="UP000279259">
    <property type="component" value="Unassembled WGS sequence"/>
</dbReference>
<dbReference type="AlphaFoldDB" id="A0A427XYY3"/>
<dbReference type="PROSITE" id="PS51471">
    <property type="entry name" value="FE2OG_OXY"/>
    <property type="match status" value="1"/>
</dbReference>
<dbReference type="GO" id="GO:0016491">
    <property type="term" value="F:oxidoreductase activity"/>
    <property type="evidence" value="ECO:0007669"/>
    <property type="project" value="UniProtKB-KW"/>
</dbReference>
<dbReference type="InterPro" id="IPR027443">
    <property type="entry name" value="IPNS-like_sf"/>
</dbReference>
<protein>
    <recommendedName>
        <fullName evidence="2">Fe2OG dioxygenase domain-containing protein</fullName>
    </recommendedName>
</protein>
<keyword evidence="1" id="KW-0479">Metal-binding</keyword>
<accession>A0A427XYY3</accession>
<dbReference type="PRINTS" id="PR00682">
    <property type="entry name" value="IPNSYNTHASE"/>
</dbReference>
<keyword evidence="4" id="KW-1185">Reference proteome</keyword>
<proteinExistence type="inferred from homology"/>
<dbReference type="InterPro" id="IPR044861">
    <property type="entry name" value="IPNS-like_FE2OG_OXY"/>
</dbReference>
<evidence type="ECO:0000313" key="3">
    <source>
        <dbReference type="EMBL" id="RSH84022.1"/>
    </source>
</evidence>
<dbReference type="InterPro" id="IPR005123">
    <property type="entry name" value="Oxoglu/Fe-dep_dioxygenase_dom"/>
</dbReference>
<dbReference type="PANTHER" id="PTHR47990">
    <property type="entry name" value="2-OXOGLUTARATE (2OG) AND FE(II)-DEPENDENT OXYGENASE SUPERFAMILY PROTEIN-RELATED"/>
    <property type="match status" value="1"/>
</dbReference>
<feature type="domain" description="Fe2OG dioxygenase" evidence="2">
    <location>
        <begin position="186"/>
        <end position="294"/>
    </location>
</feature>
<dbReference type="EMBL" id="RSCD01000022">
    <property type="protein sequence ID" value="RSH84022.1"/>
    <property type="molecule type" value="Genomic_DNA"/>
</dbReference>
<evidence type="ECO:0000256" key="1">
    <source>
        <dbReference type="RuleBase" id="RU003682"/>
    </source>
</evidence>
<gene>
    <name evidence="3" type="ORF">EHS25_005267</name>
</gene>
<evidence type="ECO:0000259" key="2">
    <source>
        <dbReference type="PROSITE" id="PS51471"/>
    </source>
</evidence>
<dbReference type="Pfam" id="PF14226">
    <property type="entry name" value="DIOX_N"/>
    <property type="match status" value="1"/>
</dbReference>
<reference evidence="3 4" key="1">
    <citation type="submission" date="2018-11" db="EMBL/GenBank/DDBJ databases">
        <title>Genome sequence of Saitozyma podzolica DSM 27192.</title>
        <authorList>
            <person name="Aliyu H."/>
            <person name="Gorte O."/>
            <person name="Ochsenreither K."/>
        </authorList>
    </citation>
    <scope>NUCLEOTIDE SEQUENCE [LARGE SCALE GENOMIC DNA]</scope>
    <source>
        <strain evidence="3 4">DSM 27192</strain>
    </source>
</reference>
<sequence>MAISYPVPKWDRPEPTQCELDYADLTNIDLSKFDTEEGKLELVETIRHALTDVGFWIVTGTSFTEEEIENQFAIGQAFYSLPLEARKECEIDAKNGGYLGYRAAYERTINGTDVLDNMELVNVAKYIPDYETLPRHAIFREHQKVIEDFHRRCWYDVARKLFMLFALAMELPENYFVERHDYERPSQDHLRYMMYHPRSKEDDAKCNNLWSWAHTDYGSLTLLFSQTVSGLQVKMPDGQYKDIKPLKGSIVVNVADTLSFMTKGYLKSTIHRVTRPPPDQDHIHRVGVIYGCRPNDDCPVVVAPSPLLKRLGMVTDADLNVDPSQVATAAEYVASRVKAVHGSSTYGTAPGTKFKHKNLEVLENYADVQGDGLASI</sequence>
<organism evidence="3 4">
    <name type="scientific">Saitozyma podzolica</name>
    <dbReference type="NCBI Taxonomy" id="1890683"/>
    <lineage>
        <taxon>Eukaryota</taxon>
        <taxon>Fungi</taxon>
        <taxon>Dikarya</taxon>
        <taxon>Basidiomycota</taxon>
        <taxon>Agaricomycotina</taxon>
        <taxon>Tremellomycetes</taxon>
        <taxon>Tremellales</taxon>
        <taxon>Trimorphomycetaceae</taxon>
        <taxon>Saitozyma</taxon>
    </lineage>
</organism>
<dbReference type="OrthoDB" id="406156at2759"/>
<keyword evidence="1" id="KW-0408">Iron</keyword>
<name>A0A427XYY3_9TREE</name>
<dbReference type="InterPro" id="IPR026992">
    <property type="entry name" value="DIOX_N"/>
</dbReference>